<reference evidence="1" key="1">
    <citation type="submission" date="2020-10" db="EMBL/GenBank/DDBJ databases">
        <title>Connecting structure to function with the recovery of over 1000 high-quality activated sludge metagenome-assembled genomes encoding full-length rRNA genes using long-read sequencing.</title>
        <authorList>
            <person name="Singleton C.M."/>
            <person name="Petriglieri F."/>
            <person name="Kristensen J.M."/>
            <person name="Kirkegaard R.H."/>
            <person name="Michaelsen T.Y."/>
            <person name="Andersen M.H."/>
            <person name="Karst S.M."/>
            <person name="Dueholm M.S."/>
            <person name="Nielsen P.H."/>
            <person name="Albertsen M."/>
        </authorList>
    </citation>
    <scope>NUCLEOTIDE SEQUENCE</scope>
    <source>
        <strain evidence="1">EsbW_18-Q3-R4-48_MAXAC.044</strain>
    </source>
</reference>
<sequence length="88" mass="10228">MGTMNFSIPDDIKERFNRTFAQRNRSAIVAQLIEEAVARGERKQQSDEAIRRIMVRRQSTADVSTEEILRLRDEIRAESDAAHQFPPR</sequence>
<evidence type="ECO:0000313" key="1">
    <source>
        <dbReference type="EMBL" id="MBK7422467.1"/>
    </source>
</evidence>
<proteinExistence type="predicted"/>
<gene>
    <name evidence="1" type="ORF">IPJ48_04855</name>
</gene>
<protein>
    <submittedName>
        <fullName evidence="1">Uncharacterized protein</fullName>
    </submittedName>
</protein>
<name>A0A9D7F5P9_9RHOO</name>
<evidence type="ECO:0000313" key="2">
    <source>
        <dbReference type="Proteomes" id="UP000886602"/>
    </source>
</evidence>
<dbReference type="AlphaFoldDB" id="A0A9D7F5P9"/>
<organism evidence="1 2">
    <name type="scientific">Candidatus Propionivibrio dominans</name>
    <dbReference type="NCBI Taxonomy" id="2954373"/>
    <lineage>
        <taxon>Bacteria</taxon>
        <taxon>Pseudomonadati</taxon>
        <taxon>Pseudomonadota</taxon>
        <taxon>Betaproteobacteria</taxon>
        <taxon>Rhodocyclales</taxon>
        <taxon>Rhodocyclaceae</taxon>
        <taxon>Propionivibrio</taxon>
    </lineage>
</organism>
<comment type="caution">
    <text evidence="1">The sequence shown here is derived from an EMBL/GenBank/DDBJ whole genome shotgun (WGS) entry which is preliminary data.</text>
</comment>
<dbReference type="EMBL" id="JADJNC010000006">
    <property type="protein sequence ID" value="MBK7422467.1"/>
    <property type="molecule type" value="Genomic_DNA"/>
</dbReference>
<dbReference type="Proteomes" id="UP000886602">
    <property type="component" value="Unassembled WGS sequence"/>
</dbReference>
<accession>A0A9D7F5P9</accession>